<dbReference type="RefSeq" id="WP_134427527.1">
    <property type="nucleotide sequence ID" value="NZ_SOGQ01000013.1"/>
</dbReference>
<dbReference type="Pfam" id="PF02720">
    <property type="entry name" value="DUF222"/>
    <property type="match status" value="1"/>
</dbReference>
<name>A0ABY2JHM0_9MICO</name>
<reference evidence="2 3" key="1">
    <citation type="submission" date="2019-03" db="EMBL/GenBank/DDBJ databases">
        <title>Genomics of glacier-inhabiting Cryobacterium strains.</title>
        <authorList>
            <person name="Liu Q."/>
            <person name="Xin Y.-H."/>
        </authorList>
    </citation>
    <scope>NUCLEOTIDE SEQUENCE [LARGE SCALE GENOMIC DNA]</scope>
    <source>
        <strain evidence="2 3">TMT1-23-1</strain>
    </source>
</reference>
<feature type="non-terminal residue" evidence="2">
    <location>
        <position position="197"/>
    </location>
</feature>
<protein>
    <submittedName>
        <fullName evidence="2">DUF222 domain-containing protein</fullName>
    </submittedName>
</protein>
<organism evidence="2 3">
    <name type="scientific">Cryobacterium sinapicolor</name>
    <dbReference type="NCBI Taxonomy" id="1259236"/>
    <lineage>
        <taxon>Bacteria</taxon>
        <taxon>Bacillati</taxon>
        <taxon>Actinomycetota</taxon>
        <taxon>Actinomycetes</taxon>
        <taxon>Micrococcales</taxon>
        <taxon>Microbacteriaceae</taxon>
        <taxon>Cryobacterium</taxon>
    </lineage>
</organism>
<dbReference type="Proteomes" id="UP000297853">
    <property type="component" value="Unassembled WGS sequence"/>
</dbReference>
<dbReference type="InterPro" id="IPR003870">
    <property type="entry name" value="DUF222"/>
</dbReference>
<gene>
    <name evidence="2" type="ORF">E3T28_02230</name>
</gene>
<proteinExistence type="predicted"/>
<keyword evidence="3" id="KW-1185">Reference proteome</keyword>
<sequence length="197" mass="20076">MTNLLEHPAADAAPGSSAAAWAVAELQALATGLAGALRCSVVGGFDDDGLLQVTTAVEVLGRRVDALRVATAAEVANRSRPELGTGRLSARRGCRTPGELLERVTLVSGPTAQRRMRLGRQLRTGRSLTGEPLPPLFPATAISLATGAIGIDTADAILTALTPTLRCTDLDSVQAAETELVAAATGTSSETPVPASA</sequence>
<accession>A0ABY2JHM0</accession>
<evidence type="ECO:0000313" key="3">
    <source>
        <dbReference type="Proteomes" id="UP000297853"/>
    </source>
</evidence>
<evidence type="ECO:0000313" key="2">
    <source>
        <dbReference type="EMBL" id="TFD04294.1"/>
    </source>
</evidence>
<feature type="domain" description="DUF222" evidence="1">
    <location>
        <begin position="58"/>
        <end position="188"/>
    </location>
</feature>
<dbReference type="EMBL" id="SOGQ01000013">
    <property type="protein sequence ID" value="TFD04294.1"/>
    <property type="molecule type" value="Genomic_DNA"/>
</dbReference>
<comment type="caution">
    <text evidence="2">The sequence shown here is derived from an EMBL/GenBank/DDBJ whole genome shotgun (WGS) entry which is preliminary data.</text>
</comment>
<evidence type="ECO:0000259" key="1">
    <source>
        <dbReference type="Pfam" id="PF02720"/>
    </source>
</evidence>